<sequence>MKNRKMRLFNSEEKIHRVKTYKDGKKWVAMGITALAIGTGAFATNANAVTVSTADNTPQSSAQTTKAATASDSKTQVLSQTDTARTTATTQTNKVTQSTDSTALSTPVAGQNVQETQPTPVAKQPVSEAKTIPTDKNIVTKKAPQTDAQFESAQVAAKAEYEKTGVPQKLTRVDDTGIGSINVEYVDDTGNAIKDASVVKFVNGKSIALPVASQVSYSGPLETLYNGGHAPSQILVGADKVHYAILDGTSNSGFDNGVLMGIYSDTPITIKVAYARMVPVVQRLVDESGRELQPSETTYFGVGTPGHENIVGVDASHLVGYTLVDPNRSTITFPIRNTPLLLIANFVYRPLGTVAEDGLGTTNITVKYVDQNGQSIQNSNDYTKNQGIHFGITAPTIPGYELADPTQTVTNGTTHGNQMTLTLTYKQVNTGTGPINSNPINSNPVETTTASDTTTPGTNQTVAPTSSTTTSAEPVMQTSEGTATSAEPDTRTQGTMTSTQPDTVKSGQSTAAKKGQAVQNASVVTAQSAAGRAVVTKMVSQNNNVQSTKVQSSKAQTLPQTSESASASLIALLGMSILGALGIDVKKRKHEN</sequence>
<dbReference type="Pfam" id="PF00746">
    <property type="entry name" value="Gram_pos_anchor"/>
    <property type="match status" value="1"/>
</dbReference>
<dbReference type="Gene3D" id="3.10.20.320">
    <property type="entry name" value="Putative peptidoglycan bound protein (lpxtg motif)"/>
    <property type="match status" value="1"/>
</dbReference>
<keyword evidence="2" id="KW-0964">Secreted</keyword>
<keyword evidence="5" id="KW-0572">Peptidoglycan-anchor</keyword>
<evidence type="ECO:0000313" key="8">
    <source>
        <dbReference type="EMBL" id="GAX01293.1"/>
    </source>
</evidence>
<keyword evidence="4" id="KW-0677">Repeat</keyword>
<dbReference type="Pfam" id="PF19258">
    <property type="entry name" value="KxYKxGKxW_sig"/>
    <property type="match status" value="1"/>
</dbReference>
<organism evidence="8 9">
    <name type="scientific">Secundilactobacillus silagei JCM 19001</name>
    <dbReference type="NCBI Taxonomy" id="1302250"/>
    <lineage>
        <taxon>Bacteria</taxon>
        <taxon>Bacillati</taxon>
        <taxon>Bacillota</taxon>
        <taxon>Bacilli</taxon>
        <taxon>Lactobacillales</taxon>
        <taxon>Lactobacillaceae</taxon>
        <taxon>Secundilactobacillus</taxon>
    </lineage>
</organism>
<feature type="compositionally biased region" description="Polar residues" evidence="6">
    <location>
        <begin position="476"/>
        <end position="517"/>
    </location>
</feature>
<gene>
    <name evidence="8" type="ORF">IWT126_01319</name>
</gene>
<feature type="region of interest" description="Disordered" evidence="6">
    <location>
        <begin position="430"/>
        <end position="517"/>
    </location>
</feature>
<evidence type="ECO:0000256" key="5">
    <source>
        <dbReference type="ARBA" id="ARBA00023088"/>
    </source>
</evidence>
<keyword evidence="9" id="KW-1185">Reference proteome</keyword>
<feature type="domain" description="Gram-positive cocci surface proteins LPxTG" evidence="7">
    <location>
        <begin position="558"/>
        <end position="592"/>
    </location>
</feature>
<protein>
    <recommendedName>
        <fullName evidence="7">Gram-positive cocci surface proteins LPxTG domain-containing protein</fullName>
    </recommendedName>
</protein>
<dbReference type="InterPro" id="IPR019931">
    <property type="entry name" value="LPXTG_anchor"/>
</dbReference>
<proteinExistence type="predicted"/>
<dbReference type="InterPro" id="IPR009459">
    <property type="entry name" value="MucBP_dom"/>
</dbReference>
<evidence type="ECO:0000256" key="1">
    <source>
        <dbReference type="ARBA" id="ARBA00022512"/>
    </source>
</evidence>
<evidence type="ECO:0000256" key="3">
    <source>
        <dbReference type="ARBA" id="ARBA00022729"/>
    </source>
</evidence>
<feature type="compositionally biased region" description="Low complexity" evidence="6">
    <location>
        <begin position="54"/>
        <end position="99"/>
    </location>
</feature>
<feature type="compositionally biased region" description="Low complexity" evidence="6">
    <location>
        <begin position="434"/>
        <end position="458"/>
    </location>
</feature>
<dbReference type="STRING" id="1302250.GCA_001313225_00912"/>
<dbReference type="OrthoDB" id="2285788at2"/>
<feature type="region of interest" description="Disordered" evidence="6">
    <location>
        <begin position="54"/>
        <end position="129"/>
    </location>
</feature>
<accession>A0A1Z5IHR2</accession>
<evidence type="ECO:0000256" key="4">
    <source>
        <dbReference type="ARBA" id="ARBA00022737"/>
    </source>
</evidence>
<dbReference type="InterPro" id="IPR022263">
    <property type="entry name" value="KxYKxGKxW"/>
</dbReference>
<dbReference type="AlphaFoldDB" id="A0A1Z5IHR2"/>
<evidence type="ECO:0000313" key="9">
    <source>
        <dbReference type="Proteomes" id="UP000198402"/>
    </source>
</evidence>
<evidence type="ECO:0000256" key="2">
    <source>
        <dbReference type="ARBA" id="ARBA00022525"/>
    </source>
</evidence>
<comment type="caution">
    <text evidence="8">The sequence shown here is derived from an EMBL/GenBank/DDBJ whole genome shotgun (WGS) entry which is preliminary data.</text>
</comment>
<dbReference type="PROSITE" id="PS50847">
    <property type="entry name" value="GRAM_POS_ANCHORING"/>
    <property type="match status" value="1"/>
</dbReference>
<dbReference type="NCBIfam" id="TIGR03715">
    <property type="entry name" value="KxYKxGKxW"/>
    <property type="match status" value="1"/>
</dbReference>
<dbReference type="Pfam" id="PF06458">
    <property type="entry name" value="MucBP"/>
    <property type="match status" value="1"/>
</dbReference>
<dbReference type="EMBL" id="BCMG01000006">
    <property type="protein sequence ID" value="GAX01293.1"/>
    <property type="molecule type" value="Genomic_DNA"/>
</dbReference>
<keyword evidence="1" id="KW-0134">Cell wall</keyword>
<feature type="compositionally biased region" description="Polar residues" evidence="6">
    <location>
        <begin position="100"/>
        <end position="119"/>
    </location>
</feature>
<keyword evidence="3" id="KW-0732">Signal</keyword>
<dbReference type="RefSeq" id="WP_089136689.1">
    <property type="nucleotide sequence ID" value="NZ_BCMG01000006.1"/>
</dbReference>
<reference evidence="8 9" key="1">
    <citation type="submission" date="2015-11" db="EMBL/GenBank/DDBJ databases">
        <title>Draft genome sequences of new species of the genus Lactobacillus isolated from orchardgrass silage.</title>
        <authorList>
            <person name="Tohno M."/>
            <person name="Tanizawa Y."/>
            <person name="Arita M."/>
        </authorList>
    </citation>
    <scope>NUCLEOTIDE SEQUENCE [LARGE SCALE GENOMIC DNA]</scope>
    <source>
        <strain evidence="8 9">IWT126</strain>
    </source>
</reference>
<name>A0A1Z5IHR2_9LACO</name>
<evidence type="ECO:0000259" key="7">
    <source>
        <dbReference type="PROSITE" id="PS50847"/>
    </source>
</evidence>
<evidence type="ECO:0000256" key="6">
    <source>
        <dbReference type="SAM" id="MobiDB-lite"/>
    </source>
</evidence>
<dbReference type="Proteomes" id="UP000198402">
    <property type="component" value="Unassembled WGS sequence"/>
</dbReference>